<feature type="chain" id="PRO_5011526007" evidence="5">
    <location>
        <begin position="23"/>
        <end position="1440"/>
    </location>
</feature>
<evidence type="ECO:0000259" key="6">
    <source>
        <dbReference type="PROSITE" id="PS50853"/>
    </source>
</evidence>
<dbReference type="OrthoDB" id="505641at2"/>
<dbReference type="InterPro" id="IPR050964">
    <property type="entry name" value="Striated_Muscle_Regulatory"/>
</dbReference>
<evidence type="ECO:0000313" key="8">
    <source>
        <dbReference type="Proteomes" id="UP000199019"/>
    </source>
</evidence>
<evidence type="ECO:0000313" key="7">
    <source>
        <dbReference type="EMBL" id="SES45534.1"/>
    </source>
</evidence>
<dbReference type="InterPro" id="IPR025141">
    <property type="entry name" value="DUF4082"/>
</dbReference>
<keyword evidence="3" id="KW-0624">Polysaccharide degradation</keyword>
<evidence type="ECO:0000256" key="3">
    <source>
        <dbReference type="ARBA" id="ARBA00023326"/>
    </source>
</evidence>
<protein>
    <submittedName>
        <fullName evidence="7">Fibronectin type III domain-containing protein</fullName>
    </submittedName>
</protein>
<proteinExistence type="predicted"/>
<dbReference type="PROSITE" id="PS50853">
    <property type="entry name" value="FN3"/>
    <property type="match status" value="3"/>
</dbReference>
<dbReference type="EMBL" id="FOHB01000008">
    <property type="protein sequence ID" value="SES45534.1"/>
    <property type="molecule type" value="Genomic_DNA"/>
</dbReference>
<dbReference type="SMART" id="SM00060">
    <property type="entry name" value="FN3"/>
    <property type="match status" value="3"/>
</dbReference>
<evidence type="ECO:0000256" key="5">
    <source>
        <dbReference type="SAM" id="SignalP"/>
    </source>
</evidence>
<dbReference type="InterPro" id="IPR003961">
    <property type="entry name" value="FN3_dom"/>
</dbReference>
<dbReference type="InterPro" id="IPR036116">
    <property type="entry name" value="FN3_sf"/>
</dbReference>
<feature type="domain" description="Fibronectin type-III" evidence="6">
    <location>
        <begin position="1078"/>
        <end position="1175"/>
    </location>
</feature>
<name>A0A1H9XHD2_9MICO</name>
<accession>A0A1H9XHD2</accession>
<evidence type="ECO:0000256" key="2">
    <source>
        <dbReference type="ARBA" id="ARBA00023295"/>
    </source>
</evidence>
<dbReference type="Gene3D" id="2.60.40.650">
    <property type="match status" value="1"/>
</dbReference>
<dbReference type="GO" id="GO:0000272">
    <property type="term" value="P:polysaccharide catabolic process"/>
    <property type="evidence" value="ECO:0007669"/>
    <property type="project" value="UniProtKB-KW"/>
</dbReference>
<dbReference type="Pfam" id="PF20254">
    <property type="entry name" value="DMFA2_C"/>
    <property type="match status" value="1"/>
</dbReference>
<dbReference type="Pfam" id="PF00041">
    <property type="entry name" value="fn3"/>
    <property type="match status" value="3"/>
</dbReference>
<dbReference type="PANTHER" id="PTHR13817">
    <property type="entry name" value="TITIN"/>
    <property type="match status" value="1"/>
</dbReference>
<reference evidence="8" key="1">
    <citation type="submission" date="2016-10" db="EMBL/GenBank/DDBJ databases">
        <authorList>
            <person name="Varghese N."/>
            <person name="Submissions S."/>
        </authorList>
    </citation>
    <scope>NUCLEOTIDE SEQUENCE [LARGE SCALE GENOMIC DNA]</scope>
    <source>
        <strain evidence="8">CGMCC 1.6963</strain>
    </source>
</reference>
<keyword evidence="2" id="KW-0326">Glycosidase</keyword>
<keyword evidence="3" id="KW-0119">Carbohydrate metabolism</keyword>
<organism evidence="7 8">
    <name type="scientific">Pedococcus cremeus</name>
    <dbReference type="NCBI Taxonomy" id="587636"/>
    <lineage>
        <taxon>Bacteria</taxon>
        <taxon>Bacillati</taxon>
        <taxon>Actinomycetota</taxon>
        <taxon>Actinomycetes</taxon>
        <taxon>Micrococcales</taxon>
        <taxon>Intrasporangiaceae</taxon>
        <taxon>Pedococcus</taxon>
    </lineage>
</organism>
<feature type="compositionally biased region" description="Low complexity" evidence="4">
    <location>
        <begin position="1161"/>
        <end position="1190"/>
    </location>
</feature>
<feature type="domain" description="Fibronectin type-III" evidence="6">
    <location>
        <begin position="1179"/>
        <end position="1276"/>
    </location>
</feature>
<keyword evidence="2" id="KW-0378">Hydrolase</keyword>
<dbReference type="Pfam" id="PF13313">
    <property type="entry name" value="DUF4082"/>
    <property type="match status" value="3"/>
</dbReference>
<dbReference type="InterPro" id="IPR013783">
    <property type="entry name" value="Ig-like_fold"/>
</dbReference>
<feature type="signal peptide" evidence="5">
    <location>
        <begin position="1"/>
        <end position="22"/>
    </location>
</feature>
<sequence>MVAVLAVVLAMLGLLPASRAAAADPCTTPVSVIACENSKPGTPSSDWSISGAGSSTIQGFATSISVNPGDTVRFKINTPSKAYHFDILRLGYYQGNGARKLAANLKPSATLPQTQPSCLTLQDSTGLIDCGNWAVSASWTVPTDAVSGVYIAHLVRDDTTGASSHIVFIVKNDTGHSDLLFQTSDETWQAYNTYGGNSLYTCSINCPPGSPAAYKGASKVSYNRPFHSAEDDSGGRSWLMYAEYPMIRFLEANGFDVSYTTGLDVGTSTGGSLLNNHKTFLSVGHDEYWTGTQRANVEAARDKGLNLAFFSGNEVFWKTRTEASYDGTSTPNRTLVCYKETHYDGVVDPQDPPTWTGTWEDPRFSPPADGGRPQNALTGQLFVVNSGTTDIRVPAQYSKLRLWRNTAVANLSSGQTATLGAGLGTLGYEWDSDPDNGFRPAGAFRLSSTTSTSAEVFTDYGSTVQSGSTATHNLTLYRAPSGALVFGAGTVQWSWGLDPGNGADPNMQQATVNLFADMGAQPYAVLSGLVVASASTDTTPPTSTITSPANGAGVGDGAKLTISGTAADTGGGVVAGVEVSTDGGTTWHPATGTTSWSYSWVAHGNPSTTIRSRAVDDSGNLESPSAGATVNVGCTCSIWGVGSTPGKSDSGSGSAVEVGVKFKSDVSGQVTGVRFYKASTNTGTHIGNLWTASGTKLASVTFQNESGSGWQQATFGSPVSINANSTYVVSYFAPSGHTAQDEMYLYPPPSPGPTGTSSVDSPPLHALRNTNGVVNGLYQNGSTSTFPTASTNARNYWVDVMFNPSTGPASAPGAPTSVTATPGNASALVSWTAPSDGGSPITRYTVTPYIGSTAQSPTTVTGTPPDTSVTVPGLTNGTAYTFTVTATNSVGTGPASTPSNSVTPAATSCTACTIWSASAAPSTPDENDAQSVEIGVKFKADVNGQIRGIRFYKSSLNTGTHVGSLWTLSGTKLASATFNSETSSGWQQVLFATPVTITAGTVYVASYFAPAGHYAGDGGYFAASGVDNAPLHALQDGVSGGNGVYRYTSSSAFPNSTYNSENYWVDVVFSTGTSSATAPGAPTNVTAFAGDKAANVSWTAPSDGGSAITSYTVTPFVGTTAQTPTTVTGSPPATTTTVSGLTNGTAYTFTVSATNAVGTGPASTPSNSVTPTASTSPTAPAAPTNVTATAGDKAAGVSWTAPSDGGSAITSYTVTPYVGTTAQTPTTVTGSPPATTTTVSGLTNGTAYTFTVSATNAVGTGPASTPSNSVTPTASGCAACTIWSSIATPATVSVTDTRATEVGVKFKADVNGYITGIRFYKGSANTGTHIGNLWTLSGTRLASATFGSETASGWQQVNFATPVAITAGTVYVASYFAPVGRYARDNNYFKTAGVDSPPLHALKDGVSGGNGVYRYSSTSAFPNTSSKAPNYWVDVVFSTG</sequence>
<gene>
    <name evidence="7" type="ORF">SAMN05216199_3812</name>
</gene>
<evidence type="ECO:0000256" key="1">
    <source>
        <dbReference type="ARBA" id="ARBA00022737"/>
    </source>
</evidence>
<keyword evidence="5" id="KW-0732">Signal</keyword>
<dbReference type="InterPro" id="IPR014756">
    <property type="entry name" value="Ig_E-set"/>
</dbReference>
<dbReference type="SUPFAM" id="SSF49265">
    <property type="entry name" value="Fibronectin type III"/>
    <property type="match status" value="2"/>
</dbReference>
<evidence type="ECO:0000256" key="4">
    <source>
        <dbReference type="SAM" id="MobiDB-lite"/>
    </source>
</evidence>
<dbReference type="SUPFAM" id="SSF81296">
    <property type="entry name" value="E set domains"/>
    <property type="match status" value="1"/>
</dbReference>
<feature type="domain" description="Fibronectin type-III" evidence="6">
    <location>
        <begin position="811"/>
        <end position="906"/>
    </location>
</feature>
<feature type="region of interest" description="Disordered" evidence="4">
    <location>
        <begin position="1158"/>
        <end position="1201"/>
    </location>
</feature>
<dbReference type="InterPro" id="IPR046540">
    <property type="entry name" value="DMFA2_C"/>
</dbReference>
<dbReference type="GO" id="GO:0016798">
    <property type="term" value="F:hydrolase activity, acting on glycosyl bonds"/>
    <property type="evidence" value="ECO:0007669"/>
    <property type="project" value="UniProtKB-KW"/>
</dbReference>
<dbReference type="Pfam" id="PF17957">
    <property type="entry name" value="Big_7"/>
    <property type="match status" value="1"/>
</dbReference>
<dbReference type="PANTHER" id="PTHR13817:SF73">
    <property type="entry name" value="FIBRONECTIN TYPE-III DOMAIN-CONTAINING PROTEIN"/>
    <property type="match status" value="1"/>
</dbReference>
<keyword evidence="1" id="KW-0677">Repeat</keyword>
<dbReference type="Gene3D" id="2.60.40.10">
    <property type="entry name" value="Immunoglobulins"/>
    <property type="match status" value="3"/>
</dbReference>
<keyword evidence="8" id="KW-1185">Reference proteome</keyword>
<dbReference type="STRING" id="587636.SAMN05216199_3812"/>
<dbReference type="CDD" id="cd00063">
    <property type="entry name" value="FN3"/>
    <property type="match status" value="3"/>
</dbReference>
<dbReference type="Proteomes" id="UP000199019">
    <property type="component" value="Unassembled WGS sequence"/>
</dbReference>